<protein>
    <submittedName>
        <fullName evidence="5">Prolyl oligopeptidase family serine peptidase</fullName>
    </submittedName>
</protein>
<dbReference type="GO" id="GO:0005576">
    <property type="term" value="C:extracellular region"/>
    <property type="evidence" value="ECO:0007669"/>
    <property type="project" value="InterPro"/>
</dbReference>
<keyword evidence="1" id="KW-0732">Signal</keyword>
<dbReference type="InterPro" id="IPR029058">
    <property type="entry name" value="AB_hydrolase_fold"/>
</dbReference>
<evidence type="ECO:0000256" key="2">
    <source>
        <dbReference type="ARBA" id="ARBA00022801"/>
    </source>
</evidence>
<dbReference type="PANTHER" id="PTHR43037">
    <property type="entry name" value="UNNAMED PRODUCT-RELATED"/>
    <property type="match status" value="1"/>
</dbReference>
<dbReference type="GO" id="GO:0016787">
    <property type="term" value="F:hydrolase activity"/>
    <property type="evidence" value="ECO:0007669"/>
    <property type="project" value="UniProtKB-KW"/>
</dbReference>
<feature type="transmembrane region" description="Helical" evidence="4">
    <location>
        <begin position="16"/>
        <end position="35"/>
    </location>
</feature>
<dbReference type="PANTHER" id="PTHR43037:SF1">
    <property type="entry name" value="BLL1128 PROTEIN"/>
    <property type="match status" value="1"/>
</dbReference>
<evidence type="ECO:0000256" key="4">
    <source>
        <dbReference type="SAM" id="Phobius"/>
    </source>
</evidence>
<accession>A0A8E5MZ35</accession>
<keyword evidence="4" id="KW-0812">Transmembrane</keyword>
<evidence type="ECO:0000256" key="3">
    <source>
        <dbReference type="SAM" id="MobiDB-lite"/>
    </source>
</evidence>
<dbReference type="SUPFAM" id="SSF53474">
    <property type="entry name" value="alpha/beta-Hydrolases"/>
    <property type="match status" value="1"/>
</dbReference>
<name>A0A8E5MZ35_SALET</name>
<dbReference type="EMBL" id="CP043765">
    <property type="protein sequence ID" value="QUS47039.1"/>
    <property type="molecule type" value="Genomic_DNA"/>
</dbReference>
<dbReference type="Pfam" id="PF10503">
    <property type="entry name" value="Esterase_PHB"/>
    <property type="match status" value="1"/>
</dbReference>
<proteinExistence type="predicted"/>
<evidence type="ECO:0000313" key="5">
    <source>
        <dbReference type="EMBL" id="QUS47039.1"/>
    </source>
</evidence>
<keyword evidence="4" id="KW-1133">Transmembrane helix</keyword>
<dbReference type="AlphaFoldDB" id="A0A8E5MZ35"/>
<feature type="region of interest" description="Disordered" evidence="3">
    <location>
        <begin position="87"/>
        <end position="110"/>
    </location>
</feature>
<evidence type="ECO:0000256" key="1">
    <source>
        <dbReference type="ARBA" id="ARBA00022729"/>
    </source>
</evidence>
<dbReference type="Gene3D" id="3.40.50.1820">
    <property type="entry name" value="alpha/beta hydrolase"/>
    <property type="match status" value="1"/>
</dbReference>
<gene>
    <name evidence="5" type="ORF">F1331_24905</name>
</gene>
<organism evidence="5">
    <name type="scientific">Salmonella enterica subsp. enterica serovar Dessau</name>
    <dbReference type="NCBI Taxonomy" id="2564349"/>
    <lineage>
        <taxon>Bacteria</taxon>
        <taxon>Pseudomonadati</taxon>
        <taxon>Pseudomonadota</taxon>
        <taxon>Gammaproteobacteria</taxon>
        <taxon>Enterobacterales</taxon>
        <taxon>Enterobacteriaceae</taxon>
        <taxon>Salmonella</taxon>
    </lineage>
</organism>
<dbReference type="InterPro" id="IPR010126">
    <property type="entry name" value="Esterase_phb"/>
</dbReference>
<dbReference type="RefSeq" id="WP_374982248.1">
    <property type="nucleotide sequence ID" value="NZ_CP043765.1"/>
</dbReference>
<dbReference type="InterPro" id="IPR050955">
    <property type="entry name" value="Plant_Biomass_Hydrol_Est"/>
</dbReference>
<reference evidence="5" key="1">
    <citation type="submission" date="2019-09" db="EMBL/GenBank/DDBJ databases">
        <title>Characterization of Mobilized Colistin Resistance Gene mcr-9 Carrying Colisitin Resistant Salmonella enterica serotype Senftenberg ST14.</title>
        <authorList>
            <person name="Cha M.-H."/>
            <person name="Woo G.-J."/>
        </authorList>
    </citation>
    <scope>NUCLEOTIDE SEQUENCE</scope>
    <source>
        <strain evidence="5">KUFSE-SAL0043</strain>
    </source>
</reference>
<keyword evidence="2" id="KW-0378">Hydrolase</keyword>
<keyword evidence="4" id="KW-0472">Membrane</keyword>
<sequence>MVDKMKADHKIDDKRVFVTGLSGGGAMAALMLAVWPDVFSGGAIFAGIPYGCAMSQKTTAEAGNCLTDYTGSNAYLSRTPQQWGDLVRSAAPRRLGRADRSSSRRRSARA</sequence>